<proteinExistence type="predicted"/>
<dbReference type="EMBL" id="BMLV01000002">
    <property type="protein sequence ID" value="GGP03827.1"/>
    <property type="molecule type" value="Genomic_DNA"/>
</dbReference>
<organism evidence="1 2">
    <name type="scientific">Cloacibacterium rupense</name>
    <dbReference type="NCBI Taxonomy" id="517423"/>
    <lineage>
        <taxon>Bacteria</taxon>
        <taxon>Pseudomonadati</taxon>
        <taxon>Bacteroidota</taxon>
        <taxon>Flavobacteriia</taxon>
        <taxon>Flavobacteriales</taxon>
        <taxon>Weeksellaceae</taxon>
    </lineage>
</organism>
<dbReference type="Proteomes" id="UP000620064">
    <property type="component" value="Unassembled WGS sequence"/>
</dbReference>
<comment type="caution">
    <text evidence="1">The sequence shown here is derived from an EMBL/GenBank/DDBJ whole genome shotgun (WGS) entry which is preliminary data.</text>
</comment>
<sequence length="200" mass="22955">MNFFKIILLMSILSTLWNCGQNKNDSLKEITEITNKEDDFADVSLNILSKTHDENYTSFVAKRMCNQKVVGLEVLLANDIEPGVINGQISQNGFRKNGLILKSIGKESDEFLSALSKLYSLNTKNKFKKNEISATVFSLNSEKLNSNNSSYYKFKIFLNDESNEDDYAELYINLNFQNQKLEIFEKDNEYRKAIIKALSE</sequence>
<accession>A0ABQ2NIP9</accession>
<name>A0ABQ2NIP9_9FLAO</name>
<evidence type="ECO:0000313" key="2">
    <source>
        <dbReference type="Proteomes" id="UP000620064"/>
    </source>
</evidence>
<evidence type="ECO:0000313" key="1">
    <source>
        <dbReference type="EMBL" id="GGP03827.1"/>
    </source>
</evidence>
<protein>
    <recommendedName>
        <fullName evidence="3">Lipoprotein</fullName>
    </recommendedName>
</protein>
<keyword evidence="2" id="KW-1185">Reference proteome</keyword>
<gene>
    <name evidence="1" type="ORF">GCM10010992_13710</name>
</gene>
<reference evidence="2" key="1">
    <citation type="journal article" date="2019" name="Int. J. Syst. Evol. Microbiol.">
        <title>The Global Catalogue of Microorganisms (GCM) 10K type strain sequencing project: providing services to taxonomists for standard genome sequencing and annotation.</title>
        <authorList>
            <consortium name="The Broad Institute Genomics Platform"/>
            <consortium name="The Broad Institute Genome Sequencing Center for Infectious Disease"/>
            <person name="Wu L."/>
            <person name="Ma J."/>
        </authorList>
    </citation>
    <scope>NUCLEOTIDE SEQUENCE [LARGE SCALE GENOMIC DNA]</scope>
    <source>
        <strain evidence="2">CGMCC 1.7656</strain>
    </source>
</reference>
<evidence type="ECO:0008006" key="3">
    <source>
        <dbReference type="Google" id="ProtNLM"/>
    </source>
</evidence>